<evidence type="ECO:0000313" key="1">
    <source>
        <dbReference type="Proteomes" id="UP000887579"/>
    </source>
</evidence>
<reference evidence="2" key="1">
    <citation type="submission" date="2022-11" db="UniProtKB">
        <authorList>
            <consortium name="WormBaseParasite"/>
        </authorList>
    </citation>
    <scope>IDENTIFICATION</scope>
</reference>
<name>A0AC34FH13_9BILA</name>
<evidence type="ECO:0000313" key="2">
    <source>
        <dbReference type="WBParaSite" id="ES5_v2.g16592.t1"/>
    </source>
</evidence>
<accession>A0AC34FH13</accession>
<organism evidence="1 2">
    <name type="scientific">Panagrolaimus sp. ES5</name>
    <dbReference type="NCBI Taxonomy" id="591445"/>
    <lineage>
        <taxon>Eukaryota</taxon>
        <taxon>Metazoa</taxon>
        <taxon>Ecdysozoa</taxon>
        <taxon>Nematoda</taxon>
        <taxon>Chromadorea</taxon>
        <taxon>Rhabditida</taxon>
        <taxon>Tylenchina</taxon>
        <taxon>Panagrolaimomorpha</taxon>
        <taxon>Panagrolaimoidea</taxon>
        <taxon>Panagrolaimidae</taxon>
        <taxon>Panagrolaimus</taxon>
    </lineage>
</organism>
<protein>
    <submittedName>
        <fullName evidence="2">Uncharacterized protein</fullName>
    </submittedName>
</protein>
<sequence>MYLQKKLFIDACFFGRDKNENSDDQLDKLIEILKTKNHWQNPLIDALIRNGHGSVAEELMKISSNRTQKVA</sequence>
<proteinExistence type="predicted"/>
<dbReference type="Proteomes" id="UP000887579">
    <property type="component" value="Unplaced"/>
</dbReference>
<dbReference type="WBParaSite" id="ES5_v2.g16592.t1">
    <property type="protein sequence ID" value="ES5_v2.g16592.t1"/>
    <property type="gene ID" value="ES5_v2.g16592"/>
</dbReference>